<protein>
    <submittedName>
        <fullName evidence="2">Uncharacterized protein</fullName>
    </submittedName>
</protein>
<evidence type="ECO:0000313" key="3">
    <source>
        <dbReference type="Proteomes" id="UP000547011"/>
    </source>
</evidence>
<feature type="chain" id="PRO_5030758366" evidence="1">
    <location>
        <begin position="24"/>
        <end position="219"/>
    </location>
</feature>
<comment type="caution">
    <text evidence="2">The sequence shown here is derived from an EMBL/GenBank/DDBJ whole genome shotgun (WGS) entry which is preliminary data.</text>
</comment>
<feature type="signal peptide" evidence="1">
    <location>
        <begin position="1"/>
        <end position="23"/>
    </location>
</feature>
<keyword evidence="3" id="KW-1185">Reference proteome</keyword>
<dbReference type="RefSeq" id="WP_183311865.1">
    <property type="nucleotide sequence ID" value="NZ_JACIEW010000006.1"/>
</dbReference>
<evidence type="ECO:0000313" key="2">
    <source>
        <dbReference type="EMBL" id="MBB4053078.1"/>
    </source>
</evidence>
<keyword evidence="1" id="KW-0732">Signal</keyword>
<gene>
    <name evidence="2" type="ORF">GGR20_002734</name>
</gene>
<reference evidence="2 3" key="1">
    <citation type="submission" date="2020-08" db="EMBL/GenBank/DDBJ databases">
        <title>Genomic Encyclopedia of Type Strains, Phase IV (KMG-IV): sequencing the most valuable type-strain genomes for metagenomic binning, comparative biology and taxonomic classification.</title>
        <authorList>
            <person name="Goeker M."/>
        </authorList>
    </citation>
    <scope>NUCLEOTIDE SEQUENCE [LARGE SCALE GENOMIC DNA]</scope>
    <source>
        <strain evidence="2 3">DSM 23447</strain>
    </source>
</reference>
<name>A0A7W6IP11_9HYPH</name>
<evidence type="ECO:0000256" key="1">
    <source>
        <dbReference type="SAM" id="SignalP"/>
    </source>
</evidence>
<dbReference type="AlphaFoldDB" id="A0A7W6IP11"/>
<dbReference type="Proteomes" id="UP000547011">
    <property type="component" value="Unassembled WGS sequence"/>
</dbReference>
<dbReference type="EMBL" id="JACIEW010000006">
    <property type="protein sequence ID" value="MBB4053078.1"/>
    <property type="molecule type" value="Genomic_DNA"/>
</dbReference>
<accession>A0A7W6IP11</accession>
<proteinExistence type="predicted"/>
<organism evidence="2 3">
    <name type="scientific">Devosia subaequoris</name>
    <dbReference type="NCBI Taxonomy" id="395930"/>
    <lineage>
        <taxon>Bacteria</taxon>
        <taxon>Pseudomonadati</taxon>
        <taxon>Pseudomonadota</taxon>
        <taxon>Alphaproteobacteria</taxon>
        <taxon>Hyphomicrobiales</taxon>
        <taxon>Devosiaceae</taxon>
        <taxon>Devosia</taxon>
    </lineage>
</organism>
<sequence>MPWTNKTAVLTAGLTLFAAPVLAQSALPFTQDAGHLVLDALGQRLTMPLPDWVAADADLAAISERVSTRFLEDGGQAQLTIYKRGEGEAFWSTLYGARISDQTDMDLDEFRSRVVNVYAQSCDPDRVALFQLEPDTEDALPPLGYVCGAYLDAFTDFAGQGEVMVMGFYKSAAGLGLVFQEWRGAAFDASTPASWPVPAETVEARMAQFKSDVSLTLLD</sequence>